<proteinExistence type="predicted"/>
<protein>
    <submittedName>
        <fullName evidence="2">Uncharacterized protein</fullName>
    </submittedName>
</protein>
<dbReference type="Proteomes" id="UP001059596">
    <property type="component" value="Unassembled WGS sequence"/>
</dbReference>
<name>A0A9P9YNY1_9MUSC</name>
<keyword evidence="3" id="KW-1185">Reference proteome</keyword>
<accession>A0A9P9YNY1</accession>
<evidence type="ECO:0000313" key="2">
    <source>
        <dbReference type="EMBL" id="KAI8040396.1"/>
    </source>
</evidence>
<dbReference type="AlphaFoldDB" id="A0A9P9YNY1"/>
<dbReference type="EMBL" id="JAMKOV010000004">
    <property type="protein sequence ID" value="KAI8040396.1"/>
    <property type="molecule type" value="Genomic_DNA"/>
</dbReference>
<gene>
    <name evidence="2" type="ORF">M5D96_006336</name>
</gene>
<evidence type="ECO:0000313" key="3">
    <source>
        <dbReference type="Proteomes" id="UP001059596"/>
    </source>
</evidence>
<evidence type="ECO:0000256" key="1">
    <source>
        <dbReference type="SAM" id="MobiDB-lite"/>
    </source>
</evidence>
<organism evidence="2 3">
    <name type="scientific">Drosophila gunungcola</name>
    <name type="common">fruit fly</name>
    <dbReference type="NCBI Taxonomy" id="103775"/>
    <lineage>
        <taxon>Eukaryota</taxon>
        <taxon>Metazoa</taxon>
        <taxon>Ecdysozoa</taxon>
        <taxon>Arthropoda</taxon>
        <taxon>Hexapoda</taxon>
        <taxon>Insecta</taxon>
        <taxon>Pterygota</taxon>
        <taxon>Neoptera</taxon>
        <taxon>Endopterygota</taxon>
        <taxon>Diptera</taxon>
        <taxon>Brachycera</taxon>
        <taxon>Muscomorpha</taxon>
        <taxon>Ephydroidea</taxon>
        <taxon>Drosophilidae</taxon>
        <taxon>Drosophila</taxon>
        <taxon>Sophophora</taxon>
    </lineage>
</organism>
<sequence length="67" mass="7224">METLLESSAPPMNHSAKALNSVATKTSTSSCTITIHIHPQNHLHTGHLIAHRLGHSYAARADHNYSG</sequence>
<reference evidence="2" key="1">
    <citation type="journal article" date="2023" name="Genome Biol. Evol.">
        <title>Long-read-based Genome Assembly of Drosophila gunungcola Reveals Fewer Chemosensory Genes in Flower-breeding Species.</title>
        <authorList>
            <person name="Negi A."/>
            <person name="Liao B.Y."/>
            <person name="Yeh S.D."/>
        </authorList>
    </citation>
    <scope>NUCLEOTIDE SEQUENCE</scope>
    <source>
        <strain evidence="2">Sukarami</strain>
    </source>
</reference>
<feature type="region of interest" description="Disordered" evidence="1">
    <location>
        <begin position="1"/>
        <end position="21"/>
    </location>
</feature>
<comment type="caution">
    <text evidence="2">The sequence shown here is derived from an EMBL/GenBank/DDBJ whole genome shotgun (WGS) entry which is preliminary data.</text>
</comment>